<dbReference type="InParanoid" id="E9GCD2"/>
<dbReference type="HOGENOM" id="CLU_2815015_0_0_1"/>
<evidence type="ECO:0000313" key="2">
    <source>
        <dbReference type="Proteomes" id="UP000000305"/>
    </source>
</evidence>
<keyword evidence="2" id="KW-1185">Reference proteome</keyword>
<dbReference type="Proteomes" id="UP000000305">
    <property type="component" value="Unassembled WGS sequence"/>
</dbReference>
<dbReference type="KEGG" id="dpx:DAPPUDRAFT_240730"/>
<proteinExistence type="predicted"/>
<evidence type="ECO:0000313" key="1">
    <source>
        <dbReference type="EMBL" id="EFX82876.1"/>
    </source>
</evidence>
<gene>
    <name evidence="1" type="ORF">DAPPUDRAFT_240730</name>
</gene>
<protein>
    <submittedName>
        <fullName evidence="1">Uncharacterized protein</fullName>
    </submittedName>
</protein>
<dbReference type="EMBL" id="GL732539">
    <property type="protein sequence ID" value="EFX82876.1"/>
    <property type="molecule type" value="Genomic_DNA"/>
</dbReference>
<sequence>MTKMWSSCGLCGVGVEAQGSACSQTLHAVWQHPFGLEELPMSVELRISPVPFVKSPLSSCTPMCDGH</sequence>
<dbReference type="AlphaFoldDB" id="E9GCD2"/>
<accession>E9GCD2</accession>
<reference evidence="1 2" key="1">
    <citation type="journal article" date="2011" name="Science">
        <title>The ecoresponsive genome of Daphnia pulex.</title>
        <authorList>
            <person name="Colbourne J.K."/>
            <person name="Pfrender M.E."/>
            <person name="Gilbert D."/>
            <person name="Thomas W.K."/>
            <person name="Tucker A."/>
            <person name="Oakley T.H."/>
            <person name="Tokishita S."/>
            <person name="Aerts A."/>
            <person name="Arnold G.J."/>
            <person name="Basu M.K."/>
            <person name="Bauer D.J."/>
            <person name="Caceres C.E."/>
            <person name="Carmel L."/>
            <person name="Casola C."/>
            <person name="Choi J.H."/>
            <person name="Detter J.C."/>
            <person name="Dong Q."/>
            <person name="Dusheyko S."/>
            <person name="Eads B.D."/>
            <person name="Frohlich T."/>
            <person name="Geiler-Samerotte K.A."/>
            <person name="Gerlach D."/>
            <person name="Hatcher P."/>
            <person name="Jogdeo S."/>
            <person name="Krijgsveld J."/>
            <person name="Kriventseva E.V."/>
            <person name="Kultz D."/>
            <person name="Laforsch C."/>
            <person name="Lindquist E."/>
            <person name="Lopez J."/>
            <person name="Manak J.R."/>
            <person name="Muller J."/>
            <person name="Pangilinan J."/>
            <person name="Patwardhan R.P."/>
            <person name="Pitluck S."/>
            <person name="Pritham E.J."/>
            <person name="Rechtsteiner A."/>
            <person name="Rho M."/>
            <person name="Rogozin I.B."/>
            <person name="Sakarya O."/>
            <person name="Salamov A."/>
            <person name="Schaack S."/>
            <person name="Shapiro H."/>
            <person name="Shiga Y."/>
            <person name="Skalitzky C."/>
            <person name="Smith Z."/>
            <person name="Souvorov A."/>
            <person name="Sung W."/>
            <person name="Tang Z."/>
            <person name="Tsuchiya D."/>
            <person name="Tu H."/>
            <person name="Vos H."/>
            <person name="Wang M."/>
            <person name="Wolf Y.I."/>
            <person name="Yamagata H."/>
            <person name="Yamada T."/>
            <person name="Ye Y."/>
            <person name="Shaw J.R."/>
            <person name="Andrews J."/>
            <person name="Crease T.J."/>
            <person name="Tang H."/>
            <person name="Lucas S.M."/>
            <person name="Robertson H.M."/>
            <person name="Bork P."/>
            <person name="Koonin E.V."/>
            <person name="Zdobnov E.M."/>
            <person name="Grigoriev I.V."/>
            <person name="Lynch M."/>
            <person name="Boore J.L."/>
        </authorList>
    </citation>
    <scope>NUCLEOTIDE SEQUENCE [LARGE SCALE GENOMIC DNA]</scope>
</reference>
<organism evidence="1 2">
    <name type="scientific">Daphnia pulex</name>
    <name type="common">Water flea</name>
    <dbReference type="NCBI Taxonomy" id="6669"/>
    <lineage>
        <taxon>Eukaryota</taxon>
        <taxon>Metazoa</taxon>
        <taxon>Ecdysozoa</taxon>
        <taxon>Arthropoda</taxon>
        <taxon>Crustacea</taxon>
        <taxon>Branchiopoda</taxon>
        <taxon>Diplostraca</taxon>
        <taxon>Cladocera</taxon>
        <taxon>Anomopoda</taxon>
        <taxon>Daphniidae</taxon>
        <taxon>Daphnia</taxon>
    </lineage>
</organism>
<name>E9GCD2_DAPPU</name>